<dbReference type="Pfam" id="PF15916">
    <property type="entry name" value="DUF4743"/>
    <property type="match status" value="1"/>
</dbReference>
<dbReference type="Proteomes" id="UP000616885">
    <property type="component" value="Unassembled WGS sequence"/>
</dbReference>
<protein>
    <recommendedName>
        <fullName evidence="1">Nudix hydrolase domain-containing protein</fullName>
    </recommendedName>
</protein>
<dbReference type="PANTHER" id="PTHR13622">
    <property type="entry name" value="THIAMIN PYROPHOSPHOKINASE"/>
    <property type="match status" value="1"/>
</dbReference>
<accession>A0A8H7N6W7</accession>
<dbReference type="CDD" id="cd03676">
    <property type="entry name" value="NUDIX_Tnr3_like"/>
    <property type="match status" value="1"/>
</dbReference>
<evidence type="ECO:0000259" key="1">
    <source>
        <dbReference type="PROSITE" id="PS51462"/>
    </source>
</evidence>
<dbReference type="EMBL" id="JADCTT010000007">
    <property type="protein sequence ID" value="KAF9750157.1"/>
    <property type="molecule type" value="Genomic_DNA"/>
</dbReference>
<dbReference type="AlphaFoldDB" id="A0A8H7N6W7"/>
<name>A0A8H7N6W7_BIOOC</name>
<dbReference type="GO" id="GO:0044715">
    <property type="term" value="F:8-oxo-dGDP phosphatase activity"/>
    <property type="evidence" value="ECO:0007669"/>
    <property type="project" value="TreeGrafter"/>
</dbReference>
<feature type="domain" description="Nudix hydrolase" evidence="1">
    <location>
        <begin position="208"/>
        <end position="361"/>
    </location>
</feature>
<dbReference type="SUPFAM" id="SSF55811">
    <property type="entry name" value="Nudix"/>
    <property type="match status" value="1"/>
</dbReference>
<dbReference type="PROSITE" id="PS51462">
    <property type="entry name" value="NUDIX"/>
    <property type="match status" value="1"/>
</dbReference>
<dbReference type="InterPro" id="IPR031804">
    <property type="entry name" value="DUF4743"/>
</dbReference>
<evidence type="ECO:0000313" key="3">
    <source>
        <dbReference type="Proteomes" id="UP000616885"/>
    </source>
</evidence>
<evidence type="ECO:0000313" key="2">
    <source>
        <dbReference type="EMBL" id="KAF9750157.1"/>
    </source>
</evidence>
<gene>
    <name evidence="2" type="ORF">IM811_016184</name>
</gene>
<dbReference type="Pfam" id="PF00293">
    <property type="entry name" value="NUDIX"/>
    <property type="match status" value="1"/>
</dbReference>
<sequence length="403" mass="46583">MYMKYLHKFEQTALKLLLSARKAQSCAVELTYKSGSRSLIPRTASNHQQYPAISPFCRVYHSTARDRFAMKTNLELIHDVDGFPYPKTDPEGHKRWQDDIWTLVWDDENGSYPIGYILDRVYKELLRVPVRIKGEMDFNLKNRTIKLFGNLETEEERSAQAAKLAEYWREKETFKLLKGWRNEVWPVYSRKGELLFSIERAAMGLFGTMRYGVHMIAYIKDETAPFGFKFWVPRRAPDKSTFPNMLDNTVAGGLCTGEDPFECLVREADEEASLPEEVVRSGAKFVGNVTYIYIYITDEKQVGEGGFIYPECQWVYELELPKDVIPMPKDGEVAEFFLSDVNDTKKSLTNGEYKSNCALCVIDFLIRRGVLTDENEPAIKEIQNRIHREMPFPGPHNTKQTQS</sequence>
<dbReference type="FunFam" id="3.90.79.10:FF:000019">
    <property type="entry name" value="Thiamin pyrophosphokinase, putative"/>
    <property type="match status" value="1"/>
</dbReference>
<dbReference type="Gene3D" id="3.90.79.10">
    <property type="entry name" value="Nucleoside Triphosphate Pyrophosphohydrolase"/>
    <property type="match status" value="1"/>
</dbReference>
<comment type="caution">
    <text evidence="2">The sequence shown here is derived from an EMBL/GenBank/DDBJ whole genome shotgun (WGS) entry which is preliminary data.</text>
</comment>
<reference evidence="2" key="1">
    <citation type="submission" date="2020-10" db="EMBL/GenBank/DDBJ databases">
        <title>High-Quality Genome Resource of Clonostachys rosea strain S41 by Oxford Nanopore Long-Read Sequencing.</title>
        <authorList>
            <person name="Wang H."/>
        </authorList>
    </citation>
    <scope>NUCLEOTIDE SEQUENCE</scope>
    <source>
        <strain evidence="2">S41</strain>
    </source>
</reference>
<dbReference type="InterPro" id="IPR000086">
    <property type="entry name" value="NUDIX_hydrolase_dom"/>
</dbReference>
<organism evidence="2 3">
    <name type="scientific">Bionectria ochroleuca</name>
    <name type="common">Gliocladium roseum</name>
    <dbReference type="NCBI Taxonomy" id="29856"/>
    <lineage>
        <taxon>Eukaryota</taxon>
        <taxon>Fungi</taxon>
        <taxon>Dikarya</taxon>
        <taxon>Ascomycota</taxon>
        <taxon>Pezizomycotina</taxon>
        <taxon>Sordariomycetes</taxon>
        <taxon>Hypocreomycetidae</taxon>
        <taxon>Hypocreales</taxon>
        <taxon>Bionectriaceae</taxon>
        <taxon>Clonostachys</taxon>
    </lineage>
</organism>
<proteinExistence type="predicted"/>
<dbReference type="InterPro" id="IPR015797">
    <property type="entry name" value="NUDIX_hydrolase-like_dom_sf"/>
</dbReference>
<dbReference type="PANTHER" id="PTHR13622:SF8">
    <property type="entry name" value="THIAMIN PYROPHOSPHOKINASE 1"/>
    <property type="match status" value="1"/>
</dbReference>